<name>A0ABU0BFK6_9HYPH</name>
<organism evidence="2 3">
    <name type="scientific">Ancylobacter polymorphus</name>
    <dbReference type="NCBI Taxonomy" id="223390"/>
    <lineage>
        <taxon>Bacteria</taxon>
        <taxon>Pseudomonadati</taxon>
        <taxon>Pseudomonadota</taxon>
        <taxon>Alphaproteobacteria</taxon>
        <taxon>Hyphomicrobiales</taxon>
        <taxon>Xanthobacteraceae</taxon>
        <taxon>Ancylobacter</taxon>
    </lineage>
</organism>
<proteinExistence type="predicted"/>
<feature type="compositionally biased region" description="Basic and acidic residues" evidence="1">
    <location>
        <begin position="135"/>
        <end position="148"/>
    </location>
</feature>
<dbReference type="EMBL" id="JAUSUI010000005">
    <property type="protein sequence ID" value="MDQ0303817.1"/>
    <property type="molecule type" value="Genomic_DNA"/>
</dbReference>
<evidence type="ECO:0008006" key="4">
    <source>
        <dbReference type="Google" id="ProtNLM"/>
    </source>
</evidence>
<feature type="compositionally biased region" description="Basic and acidic residues" evidence="1">
    <location>
        <begin position="96"/>
        <end position="124"/>
    </location>
</feature>
<dbReference type="RefSeq" id="WP_307020518.1">
    <property type="nucleotide sequence ID" value="NZ_JAUSUI010000005.1"/>
</dbReference>
<sequence length="297" mass="33787">MSSGPWMKFYPRDWRGDQALRAVSIAARGLWIECLCIMHEAKPYGHLLLNGEPVGGDVLARMTGTAVDEAQALMAELRQAGVFGLTRAGVVFSRRMTKDHSASQKGRKSAEKRWSQTTENKEQNDVPNGVTMHEPNAKKPEAREEKIDANASCTKPAKSRASYPQDFEEFWKGYPTDSLMSKKGAASQFARLSREDRAAVMESLPAFRRYCEQNTDYRPVHAERYLSQRRFDGFVQAARKMSAFEQKVVVKFDTPQWNAWDKYLRMTTGKGPQRSERLGGYYFDSEWPPSQQGELHS</sequence>
<keyword evidence="3" id="KW-1185">Reference proteome</keyword>
<reference evidence="2 3" key="1">
    <citation type="submission" date="2023-07" db="EMBL/GenBank/DDBJ databases">
        <title>Genomic Encyclopedia of Type Strains, Phase IV (KMG-IV): sequencing the most valuable type-strain genomes for metagenomic binning, comparative biology and taxonomic classification.</title>
        <authorList>
            <person name="Goeker M."/>
        </authorList>
    </citation>
    <scope>NUCLEOTIDE SEQUENCE [LARGE SCALE GENOMIC DNA]</scope>
    <source>
        <strain evidence="2 3">DSM 2457</strain>
    </source>
</reference>
<feature type="region of interest" description="Disordered" evidence="1">
    <location>
        <begin position="95"/>
        <end position="158"/>
    </location>
</feature>
<evidence type="ECO:0000313" key="3">
    <source>
        <dbReference type="Proteomes" id="UP001224682"/>
    </source>
</evidence>
<evidence type="ECO:0000313" key="2">
    <source>
        <dbReference type="EMBL" id="MDQ0303817.1"/>
    </source>
</evidence>
<protein>
    <recommendedName>
        <fullName evidence="4">Helix-turn-helix domain-containing protein</fullName>
    </recommendedName>
</protein>
<comment type="caution">
    <text evidence="2">The sequence shown here is derived from an EMBL/GenBank/DDBJ whole genome shotgun (WGS) entry which is preliminary data.</text>
</comment>
<evidence type="ECO:0000256" key="1">
    <source>
        <dbReference type="SAM" id="MobiDB-lite"/>
    </source>
</evidence>
<accession>A0ABU0BFK6</accession>
<gene>
    <name evidence="2" type="ORF">J2S75_002851</name>
</gene>
<dbReference type="Proteomes" id="UP001224682">
    <property type="component" value="Unassembled WGS sequence"/>
</dbReference>